<dbReference type="EMBL" id="JAJA02000001">
    <property type="protein sequence ID" value="KWS05667.1"/>
    <property type="molecule type" value="Genomic_DNA"/>
</dbReference>
<dbReference type="Gene3D" id="3.10.450.50">
    <property type="match status" value="1"/>
</dbReference>
<dbReference type="InterPro" id="IPR027843">
    <property type="entry name" value="DUF4440"/>
</dbReference>
<feature type="signal peptide" evidence="1">
    <location>
        <begin position="1"/>
        <end position="16"/>
    </location>
</feature>
<evidence type="ECO:0000313" key="3">
    <source>
        <dbReference type="EMBL" id="KWS05667.1"/>
    </source>
</evidence>
<keyword evidence="4" id="KW-1185">Reference proteome</keyword>
<reference evidence="3 4" key="1">
    <citation type="journal article" date="2014" name="Genome Announc.">
        <title>Draft Genome Sequence of Lysobacter capsici AZ78, a Bacterium Antagonistic to Plant-Pathogenic Oomycetes.</title>
        <authorList>
            <person name="Puopolo G."/>
            <person name="Sonego P."/>
            <person name="Engelen K."/>
            <person name="Pertot I."/>
        </authorList>
    </citation>
    <scope>NUCLEOTIDE SEQUENCE [LARGE SCALE GENOMIC DNA]</scope>
    <source>
        <strain evidence="3 4">AZ78</strain>
    </source>
</reference>
<name>A0A108UAP2_9GAMM</name>
<feature type="domain" description="DUF4440" evidence="2">
    <location>
        <begin position="24"/>
        <end position="128"/>
    </location>
</feature>
<proteinExistence type="predicted"/>
<dbReference type="AlphaFoldDB" id="A0A108UAP2"/>
<feature type="chain" id="PRO_5007131784" description="DUF4440 domain-containing protein" evidence="1">
    <location>
        <begin position="17"/>
        <end position="138"/>
    </location>
</feature>
<dbReference type="SUPFAM" id="SSF54427">
    <property type="entry name" value="NTF2-like"/>
    <property type="match status" value="1"/>
</dbReference>
<organism evidence="3 4">
    <name type="scientific">Lysobacter capsici AZ78</name>
    <dbReference type="NCBI Taxonomy" id="1444315"/>
    <lineage>
        <taxon>Bacteria</taxon>
        <taxon>Pseudomonadati</taxon>
        <taxon>Pseudomonadota</taxon>
        <taxon>Gammaproteobacteria</taxon>
        <taxon>Lysobacterales</taxon>
        <taxon>Lysobacteraceae</taxon>
        <taxon>Lysobacter</taxon>
    </lineage>
</organism>
<dbReference type="InterPro" id="IPR032710">
    <property type="entry name" value="NTF2-like_dom_sf"/>
</dbReference>
<accession>A0A108UAP2</accession>
<evidence type="ECO:0000256" key="1">
    <source>
        <dbReference type="SAM" id="SignalP"/>
    </source>
</evidence>
<keyword evidence="1" id="KW-0732">Signal</keyword>
<dbReference type="Pfam" id="PF14534">
    <property type="entry name" value="DUF4440"/>
    <property type="match status" value="1"/>
</dbReference>
<comment type="caution">
    <text evidence="3">The sequence shown here is derived from an EMBL/GenBank/DDBJ whole genome shotgun (WGS) entry which is preliminary data.</text>
</comment>
<dbReference type="Proteomes" id="UP000023435">
    <property type="component" value="Unassembled WGS sequence"/>
</dbReference>
<evidence type="ECO:0000313" key="4">
    <source>
        <dbReference type="Proteomes" id="UP000023435"/>
    </source>
</evidence>
<protein>
    <recommendedName>
        <fullName evidence="2">DUF4440 domain-containing protein</fullName>
    </recommendedName>
</protein>
<sequence>MKLALVLALFSAPAFASELPPDLAKAVADYDRAQVGNDVAVLARLVDDDYVLVNSNASVENKQQFLADFHLPGFKIEPYVLRERIQKVWSDGAVIGGLLDLRWTQDGRHHSRRLRVSYVWAKRDGRWMATYGQVTRVP</sequence>
<evidence type="ECO:0000259" key="2">
    <source>
        <dbReference type="Pfam" id="PF14534"/>
    </source>
</evidence>
<gene>
    <name evidence="3" type="ORF">AZ78_3219</name>
</gene>